<comment type="caution">
    <text evidence="1">The sequence shown here is derived from an EMBL/GenBank/DDBJ whole genome shotgun (WGS) entry which is preliminary data.</text>
</comment>
<gene>
    <name evidence="1" type="ORF">MBAV_001187</name>
</gene>
<protein>
    <recommendedName>
        <fullName evidence="3">Transposase</fullName>
    </recommendedName>
</protein>
<feature type="non-terminal residue" evidence="1">
    <location>
        <position position="153"/>
    </location>
</feature>
<reference evidence="1 2" key="1">
    <citation type="submission" date="2015-02" db="EMBL/GenBank/DDBJ databases">
        <title>Single-cell genomics of uncultivated deep-branching MTB reveals a conserved set of magnetosome genes.</title>
        <authorList>
            <person name="Kolinko S."/>
            <person name="Richter M."/>
            <person name="Glockner F.O."/>
            <person name="Brachmann A."/>
            <person name="Schuler D."/>
        </authorList>
    </citation>
    <scope>NUCLEOTIDE SEQUENCE [LARGE SCALE GENOMIC DNA]</scope>
    <source>
        <strain evidence="1">TM-1</strain>
    </source>
</reference>
<evidence type="ECO:0000313" key="2">
    <source>
        <dbReference type="Proteomes" id="UP000033423"/>
    </source>
</evidence>
<dbReference type="AlphaFoldDB" id="A0A0F3H0Y7"/>
<evidence type="ECO:0008006" key="3">
    <source>
        <dbReference type="Google" id="ProtNLM"/>
    </source>
</evidence>
<sequence>MLYVGDEKLKMGKGIGFENLQFKYRVMDIREINSSELLNSDDLRDVLLSILCKTDDVNGTIKEILTRSSQLQPEERKSYLLELSKLSRLRGLDEIIEKEVKDMPVIIDASKDRLYLRGKHEGLVEGQRKGLVEGQRKGLVEGQRKGLVEGQRK</sequence>
<accession>A0A0F3H0Y7</accession>
<dbReference type="EMBL" id="LACI01000529">
    <property type="protein sequence ID" value="KJU86613.1"/>
    <property type="molecule type" value="Genomic_DNA"/>
</dbReference>
<organism evidence="1 2">
    <name type="scientific">Candidatus Magnetobacterium bavaricum</name>
    <dbReference type="NCBI Taxonomy" id="29290"/>
    <lineage>
        <taxon>Bacteria</taxon>
        <taxon>Pseudomonadati</taxon>
        <taxon>Nitrospirota</taxon>
        <taxon>Thermodesulfovibrionia</taxon>
        <taxon>Thermodesulfovibrionales</taxon>
        <taxon>Candidatus Magnetobacteriaceae</taxon>
        <taxon>Candidatus Magnetobacterium</taxon>
    </lineage>
</organism>
<dbReference type="Proteomes" id="UP000033423">
    <property type="component" value="Unassembled WGS sequence"/>
</dbReference>
<proteinExistence type="predicted"/>
<evidence type="ECO:0000313" key="1">
    <source>
        <dbReference type="EMBL" id="KJU86613.1"/>
    </source>
</evidence>
<keyword evidence="2" id="KW-1185">Reference proteome</keyword>
<name>A0A0F3H0Y7_9BACT</name>